<dbReference type="Proteomes" id="UP000030960">
    <property type="component" value="Unassembled WGS sequence"/>
</dbReference>
<dbReference type="OrthoDB" id="9810967at2"/>
<reference evidence="9 10" key="1">
    <citation type="submission" date="2014-10" db="EMBL/GenBank/DDBJ databases">
        <title>Genome sequence of Ponticoccus sp. strain UMTAT08 isolated from clonal culture of toxic dinoflagellate Alexandrium tamiyavanichii.</title>
        <authorList>
            <person name="Gan H.Y."/>
            <person name="Muhd D.-D."/>
            <person name="Mohd Noor M.E."/>
            <person name="Yeong Y.S."/>
            <person name="Usup G."/>
        </authorList>
    </citation>
    <scope>NUCLEOTIDE SEQUENCE [LARGE SCALE GENOMIC DNA]</scope>
    <source>
        <strain evidence="9 10">UMTAT08</strain>
    </source>
</reference>
<dbReference type="UniPathway" id="UPA00115">
    <property type="reaction ID" value="UER00409"/>
</dbReference>
<dbReference type="PATRIC" id="fig|1515334.3.peg.1789"/>
<evidence type="ECO:0000256" key="5">
    <source>
        <dbReference type="ARBA" id="ARBA00013198"/>
    </source>
</evidence>
<evidence type="ECO:0000256" key="6">
    <source>
        <dbReference type="ARBA" id="ARBA00020337"/>
    </source>
</evidence>
<dbReference type="NCBIfam" id="TIGR01198">
    <property type="entry name" value="pgl"/>
    <property type="match status" value="1"/>
</dbReference>
<dbReference type="GO" id="GO:0006098">
    <property type="term" value="P:pentose-phosphate shunt"/>
    <property type="evidence" value="ECO:0007669"/>
    <property type="project" value="UniProtKB-UniPathway"/>
</dbReference>
<evidence type="ECO:0000313" key="9">
    <source>
        <dbReference type="EMBL" id="KHQ53789.1"/>
    </source>
</evidence>
<sequence>MSYEFIEYQDREMLVIDLANQLAGDLRQALSQRDRVGFAVPGGTSPGPVFDDLNTVDLDWSRVDVLLTDERWVPEDNPRSNTGLLRERLLINRAQAARYLPLYAPAEQPEGALEALQAPIAEELPLAVVLLGMGADLHTASIFPGADRLEEALSAKAPVLLPMRAPGAPEPRITLSAPVLNGALSKHVLIFGEDKRAALESARGKPVAEAPINAVLSEAWVHWAP</sequence>
<evidence type="ECO:0000256" key="7">
    <source>
        <dbReference type="RuleBase" id="RU365095"/>
    </source>
</evidence>
<accession>A0A0B3STL1</accession>
<evidence type="ECO:0000259" key="8">
    <source>
        <dbReference type="Pfam" id="PF01182"/>
    </source>
</evidence>
<dbReference type="STRING" id="561184.SAMN05216376_10176"/>
<gene>
    <name evidence="7" type="primary">pgl</name>
    <name evidence="9" type="ORF">OA50_01778</name>
</gene>
<evidence type="ECO:0000256" key="1">
    <source>
        <dbReference type="ARBA" id="ARBA00000832"/>
    </source>
</evidence>
<evidence type="ECO:0000256" key="3">
    <source>
        <dbReference type="ARBA" id="ARBA00004961"/>
    </source>
</evidence>
<dbReference type="PANTHER" id="PTHR11054:SF0">
    <property type="entry name" value="6-PHOSPHOGLUCONOLACTONASE"/>
    <property type="match status" value="1"/>
</dbReference>
<dbReference type="CDD" id="cd01400">
    <property type="entry name" value="6PGL"/>
    <property type="match status" value="1"/>
</dbReference>
<name>A0A0B3STL1_9RHOB</name>
<dbReference type="InterPro" id="IPR037171">
    <property type="entry name" value="NagB/RpiA_transferase-like"/>
</dbReference>
<feature type="domain" description="Glucosamine/galactosamine-6-phosphate isomerase" evidence="8">
    <location>
        <begin position="10"/>
        <end position="223"/>
    </location>
</feature>
<dbReference type="Gene3D" id="3.40.50.1360">
    <property type="match status" value="1"/>
</dbReference>
<keyword evidence="10" id="KW-1185">Reference proteome</keyword>
<organism evidence="9 10">
    <name type="scientific">Mameliella alba</name>
    <dbReference type="NCBI Taxonomy" id="561184"/>
    <lineage>
        <taxon>Bacteria</taxon>
        <taxon>Pseudomonadati</taxon>
        <taxon>Pseudomonadota</taxon>
        <taxon>Alphaproteobacteria</taxon>
        <taxon>Rhodobacterales</taxon>
        <taxon>Roseobacteraceae</taxon>
        <taxon>Mameliella</taxon>
    </lineage>
</organism>
<evidence type="ECO:0000256" key="4">
    <source>
        <dbReference type="ARBA" id="ARBA00010662"/>
    </source>
</evidence>
<keyword evidence="7" id="KW-0378">Hydrolase</keyword>
<comment type="catalytic activity">
    <reaction evidence="1 7">
        <text>6-phospho-D-glucono-1,5-lactone + H2O = 6-phospho-D-gluconate + H(+)</text>
        <dbReference type="Rhea" id="RHEA:12556"/>
        <dbReference type="ChEBI" id="CHEBI:15377"/>
        <dbReference type="ChEBI" id="CHEBI:15378"/>
        <dbReference type="ChEBI" id="CHEBI:57955"/>
        <dbReference type="ChEBI" id="CHEBI:58759"/>
        <dbReference type="EC" id="3.1.1.31"/>
    </reaction>
</comment>
<dbReference type="EC" id="3.1.1.31" evidence="5 7"/>
<dbReference type="InterPro" id="IPR006148">
    <property type="entry name" value="Glc/Gal-6P_isomerase"/>
</dbReference>
<comment type="pathway">
    <text evidence="3 7">Carbohydrate degradation; pentose phosphate pathway; D-ribulose 5-phosphate from D-glucose 6-phosphate (oxidative stage): step 2/3.</text>
</comment>
<dbReference type="AlphaFoldDB" id="A0A0B3STL1"/>
<dbReference type="Pfam" id="PF01182">
    <property type="entry name" value="Glucosamine_iso"/>
    <property type="match status" value="1"/>
</dbReference>
<dbReference type="InterPro" id="IPR005900">
    <property type="entry name" value="6-phosphogluconolactonase_DevB"/>
</dbReference>
<dbReference type="GO" id="GO:0017057">
    <property type="term" value="F:6-phosphogluconolactonase activity"/>
    <property type="evidence" value="ECO:0007669"/>
    <property type="project" value="UniProtKB-UniRule"/>
</dbReference>
<dbReference type="SUPFAM" id="SSF100950">
    <property type="entry name" value="NagB/RpiA/CoA transferase-like"/>
    <property type="match status" value="1"/>
</dbReference>
<comment type="similarity">
    <text evidence="4 7">Belongs to the glucosamine/galactosamine-6-phosphate isomerase family. 6-phosphogluconolactonase subfamily.</text>
</comment>
<comment type="caution">
    <text evidence="9">The sequence shown here is derived from an EMBL/GenBank/DDBJ whole genome shotgun (WGS) entry which is preliminary data.</text>
</comment>
<dbReference type="GO" id="GO:0005975">
    <property type="term" value="P:carbohydrate metabolic process"/>
    <property type="evidence" value="ECO:0007669"/>
    <property type="project" value="UniProtKB-UniRule"/>
</dbReference>
<dbReference type="EMBL" id="JSUQ01000006">
    <property type="protein sequence ID" value="KHQ53789.1"/>
    <property type="molecule type" value="Genomic_DNA"/>
</dbReference>
<comment type="function">
    <text evidence="2 7">Hydrolysis of 6-phosphogluconolactone to 6-phosphogluconate.</text>
</comment>
<proteinExistence type="inferred from homology"/>
<dbReference type="RefSeq" id="WP_043139859.1">
    <property type="nucleotide sequence ID" value="NZ_JSUQ01000006.1"/>
</dbReference>
<protein>
    <recommendedName>
        <fullName evidence="6 7">6-phosphogluconolactonase</fullName>
        <shortName evidence="7">6PGL</shortName>
        <ecNumber evidence="5 7">3.1.1.31</ecNumber>
    </recommendedName>
</protein>
<dbReference type="PANTHER" id="PTHR11054">
    <property type="entry name" value="6-PHOSPHOGLUCONOLACTONASE"/>
    <property type="match status" value="1"/>
</dbReference>
<evidence type="ECO:0000256" key="2">
    <source>
        <dbReference type="ARBA" id="ARBA00002681"/>
    </source>
</evidence>
<evidence type="ECO:0000313" key="10">
    <source>
        <dbReference type="Proteomes" id="UP000030960"/>
    </source>
</evidence>
<dbReference type="InterPro" id="IPR039104">
    <property type="entry name" value="6PGL"/>
</dbReference>